<gene>
    <name evidence="2" type="ORF">CFP56_030427</name>
</gene>
<evidence type="ECO:0000313" key="2">
    <source>
        <dbReference type="EMBL" id="KAK7828264.1"/>
    </source>
</evidence>
<keyword evidence="3" id="KW-1185">Reference proteome</keyword>
<dbReference type="InterPro" id="IPR026960">
    <property type="entry name" value="RVT-Znf"/>
</dbReference>
<reference evidence="2 3" key="1">
    <citation type="journal article" date="2018" name="Sci. Data">
        <title>The draft genome sequence of cork oak.</title>
        <authorList>
            <person name="Ramos A.M."/>
            <person name="Usie A."/>
            <person name="Barbosa P."/>
            <person name="Barros P.M."/>
            <person name="Capote T."/>
            <person name="Chaves I."/>
            <person name="Simoes F."/>
            <person name="Abreu I."/>
            <person name="Carrasquinho I."/>
            <person name="Faro C."/>
            <person name="Guimaraes J.B."/>
            <person name="Mendonca D."/>
            <person name="Nobrega F."/>
            <person name="Rodrigues L."/>
            <person name="Saibo N.J.M."/>
            <person name="Varela M.C."/>
            <person name="Egas C."/>
            <person name="Matos J."/>
            <person name="Miguel C.M."/>
            <person name="Oliveira M.M."/>
            <person name="Ricardo C.P."/>
            <person name="Goncalves S."/>
        </authorList>
    </citation>
    <scope>NUCLEOTIDE SEQUENCE [LARGE SCALE GENOMIC DNA]</scope>
    <source>
        <strain evidence="3">cv. HL8</strain>
    </source>
</reference>
<feature type="domain" description="Reverse transcriptase zinc-binding" evidence="1">
    <location>
        <begin position="12"/>
        <end position="76"/>
    </location>
</feature>
<organism evidence="2 3">
    <name type="scientific">Quercus suber</name>
    <name type="common">Cork oak</name>
    <dbReference type="NCBI Taxonomy" id="58331"/>
    <lineage>
        <taxon>Eukaryota</taxon>
        <taxon>Viridiplantae</taxon>
        <taxon>Streptophyta</taxon>
        <taxon>Embryophyta</taxon>
        <taxon>Tracheophyta</taxon>
        <taxon>Spermatophyta</taxon>
        <taxon>Magnoliopsida</taxon>
        <taxon>eudicotyledons</taxon>
        <taxon>Gunneridae</taxon>
        <taxon>Pentapetalae</taxon>
        <taxon>rosids</taxon>
        <taxon>fabids</taxon>
        <taxon>Fagales</taxon>
        <taxon>Fagaceae</taxon>
        <taxon>Quercus</taxon>
    </lineage>
</organism>
<protein>
    <submittedName>
        <fullName evidence="2">Ribonuclease h protein</fullName>
    </submittedName>
</protein>
<dbReference type="AlphaFoldDB" id="A0AAW0JND3"/>
<proteinExistence type="predicted"/>
<dbReference type="EMBL" id="PKMF04000507">
    <property type="protein sequence ID" value="KAK7828264.1"/>
    <property type="molecule type" value="Genomic_DNA"/>
</dbReference>
<comment type="caution">
    <text evidence="2">The sequence shown here is derived from an EMBL/GenBank/DDBJ whole genome shotgun (WGS) entry which is preliminary data.</text>
</comment>
<name>A0AAW0JND3_QUESU</name>
<evidence type="ECO:0000259" key="1">
    <source>
        <dbReference type="Pfam" id="PF13966"/>
    </source>
</evidence>
<dbReference type="Pfam" id="PF13966">
    <property type="entry name" value="zf-RVT"/>
    <property type="match status" value="1"/>
</dbReference>
<accession>A0AAW0JND3</accession>
<evidence type="ECO:0000313" key="3">
    <source>
        <dbReference type="Proteomes" id="UP000237347"/>
    </source>
</evidence>
<sequence length="202" mass="22739">MDNLDSGQFRGAWVWKANAIPKIKCFIWQCCHESILVRAVLAKRGILDFDTCPLCNNYPETIDHLLRSCTLAKSFWESISPPMQANYFYGMNFMDWLRLNVCSVACYGSLGIDWSIVFSIGLWCLWIRRNRVVSQKAKPSLNLKVEVLAKATEYVFVGANVHSAPTKSTIQVKWLQLPVNWFKVNSDGSSLGNLGRAGGVAL</sequence>
<dbReference type="Proteomes" id="UP000237347">
    <property type="component" value="Unassembled WGS sequence"/>
</dbReference>